<organism evidence="2 3">
    <name type="scientific">Seohaeicola zhoushanensis</name>
    <dbReference type="NCBI Taxonomy" id="1569283"/>
    <lineage>
        <taxon>Bacteria</taxon>
        <taxon>Pseudomonadati</taxon>
        <taxon>Pseudomonadota</taxon>
        <taxon>Alphaproteobacteria</taxon>
        <taxon>Rhodobacterales</taxon>
        <taxon>Roseobacteraceae</taxon>
        <taxon>Seohaeicola</taxon>
    </lineage>
</organism>
<comment type="caution">
    <text evidence="2">The sequence shown here is derived from an EMBL/GenBank/DDBJ whole genome shotgun (WGS) entry which is preliminary data.</text>
</comment>
<gene>
    <name evidence="2" type="ORF">GCM10017056_28120</name>
</gene>
<evidence type="ECO:0000313" key="2">
    <source>
        <dbReference type="EMBL" id="GHF54956.1"/>
    </source>
</evidence>
<feature type="compositionally biased region" description="Basic and acidic residues" evidence="1">
    <location>
        <begin position="68"/>
        <end position="80"/>
    </location>
</feature>
<reference evidence="2" key="2">
    <citation type="submission" date="2020-09" db="EMBL/GenBank/DDBJ databases">
        <authorList>
            <person name="Sun Q."/>
            <person name="Kim S."/>
        </authorList>
    </citation>
    <scope>NUCLEOTIDE SEQUENCE</scope>
    <source>
        <strain evidence="2">KCTC 42650</strain>
    </source>
</reference>
<dbReference type="EMBL" id="BNCJ01000007">
    <property type="protein sequence ID" value="GHF54956.1"/>
    <property type="molecule type" value="Genomic_DNA"/>
</dbReference>
<keyword evidence="3" id="KW-1185">Reference proteome</keyword>
<evidence type="ECO:0000313" key="3">
    <source>
        <dbReference type="Proteomes" id="UP000626220"/>
    </source>
</evidence>
<dbReference type="Proteomes" id="UP000626220">
    <property type="component" value="Unassembled WGS sequence"/>
</dbReference>
<dbReference type="AlphaFoldDB" id="A0A8J3M7T5"/>
<reference evidence="2" key="1">
    <citation type="journal article" date="2014" name="Int. J. Syst. Evol. Microbiol.">
        <title>Complete genome sequence of Corynebacterium casei LMG S-19264T (=DSM 44701T), isolated from a smear-ripened cheese.</title>
        <authorList>
            <consortium name="US DOE Joint Genome Institute (JGI-PGF)"/>
            <person name="Walter F."/>
            <person name="Albersmeier A."/>
            <person name="Kalinowski J."/>
            <person name="Ruckert C."/>
        </authorList>
    </citation>
    <scope>NUCLEOTIDE SEQUENCE</scope>
    <source>
        <strain evidence="2">KCTC 42650</strain>
    </source>
</reference>
<evidence type="ECO:0000256" key="1">
    <source>
        <dbReference type="SAM" id="MobiDB-lite"/>
    </source>
</evidence>
<feature type="region of interest" description="Disordered" evidence="1">
    <location>
        <begin position="14"/>
        <end position="36"/>
    </location>
</feature>
<accession>A0A8J3M7T5</accession>
<proteinExistence type="predicted"/>
<name>A0A8J3M7T5_9RHOB</name>
<protein>
    <submittedName>
        <fullName evidence="2">Uncharacterized protein</fullName>
    </submittedName>
</protein>
<feature type="region of interest" description="Disordered" evidence="1">
    <location>
        <begin position="58"/>
        <end position="80"/>
    </location>
</feature>
<sequence length="80" mass="8528">MSGWWNIGRFERQRAGGGPLTLTLSPEGRGDAGRQAEGLGMSGWWGIGRFERQRKGGGLLTLTLSPEGRGDAGRTAEARA</sequence>